<dbReference type="Gene3D" id="3.40.1800.10">
    <property type="entry name" value="His-Me finger endonucleases"/>
    <property type="match status" value="1"/>
</dbReference>
<sequence length="181" mass="20484">MDRIRVKDETGKQYGRWEVIDRTYSDDRNATTRWNCKCSCGNERSVMAAELRRGRSRSCGCLMKEKMSVRLTKEFCSRGHKMSEIKGKQCTSCKKIYARVYGLRKYGLTLETFESLLASQDNVCAICKTDEWGKKGPAVDHDHVTGAVRGILCGRCNSGLGHFRDNTDFLTGAIKYLESGE</sequence>
<dbReference type="InterPro" id="IPR004211">
    <property type="entry name" value="Endonuclease_7"/>
</dbReference>
<protein>
    <recommendedName>
        <fullName evidence="2">Recombination endonuclease VII</fullName>
    </recommendedName>
</protein>
<evidence type="ECO:0008006" key="2">
    <source>
        <dbReference type="Google" id="ProtNLM"/>
    </source>
</evidence>
<dbReference type="EMBL" id="LAZR01024168">
    <property type="protein sequence ID" value="KKL76070.1"/>
    <property type="molecule type" value="Genomic_DNA"/>
</dbReference>
<accession>A0A0F9H353</accession>
<organism evidence="1">
    <name type="scientific">marine sediment metagenome</name>
    <dbReference type="NCBI Taxonomy" id="412755"/>
    <lineage>
        <taxon>unclassified sequences</taxon>
        <taxon>metagenomes</taxon>
        <taxon>ecological metagenomes</taxon>
    </lineage>
</organism>
<proteinExistence type="predicted"/>
<dbReference type="SUPFAM" id="SSF54060">
    <property type="entry name" value="His-Me finger endonucleases"/>
    <property type="match status" value="1"/>
</dbReference>
<gene>
    <name evidence="1" type="ORF">LCGC14_2048590</name>
</gene>
<dbReference type="InterPro" id="IPR044925">
    <property type="entry name" value="His-Me_finger_sf"/>
</dbReference>
<comment type="caution">
    <text evidence="1">The sequence shown here is derived from an EMBL/GenBank/DDBJ whole genome shotgun (WGS) entry which is preliminary data.</text>
</comment>
<evidence type="ECO:0000313" key="1">
    <source>
        <dbReference type="EMBL" id="KKL76070.1"/>
    </source>
</evidence>
<dbReference type="AlphaFoldDB" id="A0A0F9H353"/>
<dbReference type="InterPro" id="IPR038563">
    <property type="entry name" value="Endonuclease_7_sf"/>
</dbReference>
<dbReference type="Pfam" id="PF02945">
    <property type="entry name" value="Endonuclease_7"/>
    <property type="match status" value="1"/>
</dbReference>
<reference evidence="1" key="1">
    <citation type="journal article" date="2015" name="Nature">
        <title>Complex archaea that bridge the gap between prokaryotes and eukaryotes.</title>
        <authorList>
            <person name="Spang A."/>
            <person name="Saw J.H."/>
            <person name="Jorgensen S.L."/>
            <person name="Zaremba-Niedzwiedzka K."/>
            <person name="Martijn J."/>
            <person name="Lind A.E."/>
            <person name="van Eijk R."/>
            <person name="Schleper C."/>
            <person name="Guy L."/>
            <person name="Ettema T.J."/>
        </authorList>
    </citation>
    <scope>NUCLEOTIDE SEQUENCE</scope>
</reference>
<name>A0A0F9H353_9ZZZZ</name>